<dbReference type="AlphaFoldDB" id="A0A517ZLT7"/>
<evidence type="ECO:0000256" key="2">
    <source>
        <dbReference type="SAM" id="SignalP"/>
    </source>
</evidence>
<reference evidence="3 4" key="1">
    <citation type="submission" date="2019-02" db="EMBL/GenBank/DDBJ databases">
        <title>Deep-cultivation of Planctomycetes and their phenomic and genomic characterization uncovers novel biology.</title>
        <authorList>
            <person name="Wiegand S."/>
            <person name="Jogler M."/>
            <person name="Boedeker C."/>
            <person name="Pinto D."/>
            <person name="Vollmers J."/>
            <person name="Rivas-Marin E."/>
            <person name="Kohn T."/>
            <person name="Peeters S.H."/>
            <person name="Heuer A."/>
            <person name="Rast P."/>
            <person name="Oberbeckmann S."/>
            <person name="Bunk B."/>
            <person name="Jeske O."/>
            <person name="Meyerdierks A."/>
            <person name="Storesund J.E."/>
            <person name="Kallscheuer N."/>
            <person name="Luecker S."/>
            <person name="Lage O.M."/>
            <person name="Pohl T."/>
            <person name="Merkel B.J."/>
            <person name="Hornburger P."/>
            <person name="Mueller R.-W."/>
            <person name="Bruemmer F."/>
            <person name="Labrenz M."/>
            <person name="Spormann A.M."/>
            <person name="Op den Camp H."/>
            <person name="Overmann J."/>
            <person name="Amann R."/>
            <person name="Jetten M.S.M."/>
            <person name="Mascher T."/>
            <person name="Medema M.H."/>
            <person name="Devos D.P."/>
            <person name="Kaster A.-K."/>
            <person name="Ovreas L."/>
            <person name="Rohde M."/>
            <person name="Galperin M.Y."/>
            <person name="Jogler C."/>
        </authorList>
    </citation>
    <scope>NUCLEOTIDE SEQUENCE [LARGE SCALE GENOMIC DNA]</scope>
    <source>
        <strain evidence="3 4">Mal52</strain>
    </source>
</reference>
<feature type="chain" id="PRO_5021783457" evidence="2">
    <location>
        <begin position="21"/>
        <end position="61"/>
    </location>
</feature>
<keyword evidence="2" id="KW-0732">Signal</keyword>
<evidence type="ECO:0000313" key="4">
    <source>
        <dbReference type="Proteomes" id="UP000319383"/>
    </source>
</evidence>
<evidence type="ECO:0000313" key="3">
    <source>
        <dbReference type="EMBL" id="QDU43449.1"/>
    </source>
</evidence>
<dbReference type="RefSeq" id="WP_145375554.1">
    <property type="nucleotide sequence ID" value="NZ_CP036276.1"/>
</dbReference>
<feature type="region of interest" description="Disordered" evidence="1">
    <location>
        <begin position="25"/>
        <end position="61"/>
    </location>
</feature>
<evidence type="ECO:0000256" key="1">
    <source>
        <dbReference type="SAM" id="MobiDB-lite"/>
    </source>
</evidence>
<sequence precursor="true">MKLFGLIAAFMAVTGISVGAISSTSVNEPAAGSSIAPVSEVDFEDDYEHSEKKSTGGCGEY</sequence>
<protein>
    <submittedName>
        <fullName evidence="3">Uncharacterized protein</fullName>
    </submittedName>
</protein>
<proteinExistence type="predicted"/>
<gene>
    <name evidence="3" type="ORF">Mal52_19240</name>
</gene>
<keyword evidence="4" id="KW-1185">Reference proteome</keyword>
<accession>A0A517ZLT7</accession>
<feature type="signal peptide" evidence="2">
    <location>
        <begin position="1"/>
        <end position="20"/>
    </location>
</feature>
<name>A0A517ZLT7_9PLAN</name>
<dbReference type="EMBL" id="CP036276">
    <property type="protein sequence ID" value="QDU43449.1"/>
    <property type="molecule type" value="Genomic_DNA"/>
</dbReference>
<dbReference type="KEGG" id="sdyn:Mal52_19240"/>
<dbReference type="Proteomes" id="UP000319383">
    <property type="component" value="Chromosome"/>
</dbReference>
<organism evidence="3 4">
    <name type="scientific">Symmachiella dynata</name>
    <dbReference type="NCBI Taxonomy" id="2527995"/>
    <lineage>
        <taxon>Bacteria</taxon>
        <taxon>Pseudomonadati</taxon>
        <taxon>Planctomycetota</taxon>
        <taxon>Planctomycetia</taxon>
        <taxon>Planctomycetales</taxon>
        <taxon>Planctomycetaceae</taxon>
        <taxon>Symmachiella</taxon>
    </lineage>
</organism>